<dbReference type="GO" id="GO:0032049">
    <property type="term" value="P:cardiolipin biosynthetic process"/>
    <property type="evidence" value="ECO:0007669"/>
    <property type="project" value="InterPro"/>
</dbReference>
<evidence type="ECO:0000256" key="5">
    <source>
        <dbReference type="ARBA" id="ARBA00022679"/>
    </source>
</evidence>
<keyword evidence="4 11" id="KW-0444">Lipid biosynthesis</keyword>
<dbReference type="SUPFAM" id="SSF56024">
    <property type="entry name" value="Phospholipase D/nuclease"/>
    <property type="match status" value="1"/>
</dbReference>
<dbReference type="PANTHER" id="PTHR12586:SF1">
    <property type="entry name" value="CDP-DIACYLGLYCEROL--GLYCEROL-3-PHOSPHATE 3-PHOSPHATIDYLTRANSFERASE, MITOCHONDRIAL"/>
    <property type="match status" value="1"/>
</dbReference>
<reference evidence="13 14" key="1">
    <citation type="submission" date="2022-12" db="EMBL/GenBank/DDBJ databases">
        <title>Chromosome-level genome assembly of true bugs.</title>
        <authorList>
            <person name="Ma L."/>
            <person name="Li H."/>
        </authorList>
    </citation>
    <scope>NUCLEOTIDE SEQUENCE [LARGE SCALE GENOMIC DNA]</scope>
    <source>
        <strain evidence="13">Lab_2022b</strain>
    </source>
</reference>
<sequence length="478" mass="54838">MIKAALNFFEKSLDNRLTGFPSPFGWMKCTSPGFSLHGDQILILHKPEEFYETLLAGCNNANSRIMLASLYIGTGPLEEKLVHTINQRMNSIEDIKVNILLDANRGSRGKLNSRKMLLPLVYNNKQCQVSMFHTPSLRGPLKYILPARYNELVGLQHIKLYMFDNNVLISGANLSEDYFTKRQDRYMLVKDCKELADFCWDLVNKISSVSLGLDHSNRLYPRSYHPYKYSRKTYIKAARDKIWGFYQNYMKTSFYKLPENSNHDSWLFPLLELPPLSVHQDSEVTRKLLESAEEGSTLTLSTGYFNLTDQYVDTIIKKSVAQFKILMAHPSANGFLKARGLAGGIPDAYTGLALQFLSKVKSNEQDGRIKMFEYIRDGWTFHAKGLWYTPPNSNLPCLTLIGSSNFGSRSVRRDLETQIALITTNKSLRTRLREEEDNLIKYVDEFTPEIGTGPDRRPPLWSTILAHNTRNPFDFYTK</sequence>
<dbReference type="InterPro" id="IPR001736">
    <property type="entry name" value="PLipase_D/transphosphatidylase"/>
</dbReference>
<evidence type="ECO:0000256" key="9">
    <source>
        <dbReference type="ARBA" id="ARBA00023264"/>
    </source>
</evidence>
<proteinExistence type="inferred from homology"/>
<dbReference type="GO" id="GO:0005524">
    <property type="term" value="F:ATP binding"/>
    <property type="evidence" value="ECO:0007669"/>
    <property type="project" value="UniProtKB-KW"/>
</dbReference>
<accession>A0AAW1CW16</accession>
<dbReference type="GO" id="GO:0005739">
    <property type="term" value="C:mitochondrion"/>
    <property type="evidence" value="ECO:0007669"/>
    <property type="project" value="UniProtKB-SubCell"/>
</dbReference>
<evidence type="ECO:0000313" key="13">
    <source>
        <dbReference type="EMBL" id="KAK9502651.1"/>
    </source>
</evidence>
<comment type="function">
    <text evidence="1 11">Functions in the biosynthesis of the anionic phospholipids phosphatidylglycerol and cardiolipin.</text>
</comment>
<protein>
    <recommendedName>
        <fullName evidence="11">CDP-diacylglycerol--glycerol-3-phosphate 3-phosphatidyltransferase</fullName>
        <ecNumber evidence="11">2.7.8.5</ecNumber>
    </recommendedName>
</protein>
<evidence type="ECO:0000256" key="8">
    <source>
        <dbReference type="ARBA" id="ARBA00023209"/>
    </source>
</evidence>
<evidence type="ECO:0000256" key="4">
    <source>
        <dbReference type="ARBA" id="ARBA00022516"/>
    </source>
</evidence>
<dbReference type="InterPro" id="IPR016270">
    <property type="entry name" value="PGS1"/>
</dbReference>
<keyword evidence="11" id="KW-0547">Nucleotide-binding</keyword>
<comment type="caution">
    <text evidence="13">The sequence shown here is derived from an EMBL/GenBank/DDBJ whole genome shotgun (WGS) entry which is preliminary data.</text>
</comment>
<dbReference type="Proteomes" id="UP001461498">
    <property type="component" value="Unassembled WGS sequence"/>
</dbReference>
<keyword evidence="9 11" id="KW-1208">Phospholipid metabolism</keyword>
<evidence type="ECO:0000256" key="11">
    <source>
        <dbReference type="RuleBase" id="RU365024"/>
    </source>
</evidence>
<dbReference type="PANTHER" id="PTHR12586">
    <property type="entry name" value="CDP-DIACYLGLYCEROL--SERINE O-PHOSPHATIDYLTRANSFERASE"/>
    <property type="match status" value="1"/>
</dbReference>
<comment type="subcellular location">
    <subcellularLocation>
        <location evidence="11">Mitochondrion</location>
    </subcellularLocation>
</comment>
<keyword evidence="11" id="KW-0496">Mitochondrion</keyword>
<organism evidence="13 14">
    <name type="scientific">Rhynocoris fuscipes</name>
    <dbReference type="NCBI Taxonomy" id="488301"/>
    <lineage>
        <taxon>Eukaryota</taxon>
        <taxon>Metazoa</taxon>
        <taxon>Ecdysozoa</taxon>
        <taxon>Arthropoda</taxon>
        <taxon>Hexapoda</taxon>
        <taxon>Insecta</taxon>
        <taxon>Pterygota</taxon>
        <taxon>Neoptera</taxon>
        <taxon>Paraneoptera</taxon>
        <taxon>Hemiptera</taxon>
        <taxon>Heteroptera</taxon>
        <taxon>Panheteroptera</taxon>
        <taxon>Cimicomorpha</taxon>
        <taxon>Reduviidae</taxon>
        <taxon>Harpactorinae</taxon>
        <taxon>Harpactorini</taxon>
        <taxon>Rhynocoris</taxon>
    </lineage>
</organism>
<dbReference type="AlphaFoldDB" id="A0AAW1CW16"/>
<dbReference type="Gene3D" id="3.30.870.10">
    <property type="entry name" value="Endonuclease Chain A"/>
    <property type="match status" value="2"/>
</dbReference>
<evidence type="ECO:0000256" key="1">
    <source>
        <dbReference type="ARBA" id="ARBA00003537"/>
    </source>
</evidence>
<dbReference type="EMBL" id="JAPXFL010000008">
    <property type="protein sequence ID" value="KAK9502651.1"/>
    <property type="molecule type" value="Genomic_DNA"/>
</dbReference>
<keyword evidence="8 11" id="KW-0594">Phospholipid biosynthesis</keyword>
<evidence type="ECO:0000256" key="10">
    <source>
        <dbReference type="ARBA" id="ARBA00048586"/>
    </source>
</evidence>
<evidence type="ECO:0000256" key="7">
    <source>
        <dbReference type="ARBA" id="ARBA00023098"/>
    </source>
</evidence>
<dbReference type="PROSITE" id="PS50035">
    <property type="entry name" value="PLD"/>
    <property type="match status" value="1"/>
</dbReference>
<dbReference type="PIRSF" id="PIRSF000850">
    <property type="entry name" value="Phospholipase_D_PSS"/>
    <property type="match status" value="1"/>
</dbReference>
<name>A0AAW1CW16_9HEMI</name>
<gene>
    <name evidence="13" type="ORF">O3M35_011377</name>
</gene>
<evidence type="ECO:0000256" key="3">
    <source>
        <dbReference type="ARBA" id="ARBA00010682"/>
    </source>
</evidence>
<comment type="pathway">
    <text evidence="2 11">Phospholipid metabolism; phosphatidylglycerol biosynthesis; phosphatidylglycerol from CDP-diacylglycerol: step 1/2.</text>
</comment>
<keyword evidence="7 11" id="KW-0443">Lipid metabolism</keyword>
<evidence type="ECO:0000256" key="6">
    <source>
        <dbReference type="ARBA" id="ARBA00022737"/>
    </source>
</evidence>
<dbReference type="EC" id="2.7.8.5" evidence="11"/>
<comment type="catalytic activity">
    <reaction evidence="10 11">
        <text>a CDP-1,2-diacyl-sn-glycerol + sn-glycerol 3-phosphate = a 1,2-diacyl-sn-glycero-3-phospho-(1'-sn-glycero-3'-phosphate) + CMP + H(+)</text>
        <dbReference type="Rhea" id="RHEA:12593"/>
        <dbReference type="ChEBI" id="CHEBI:15378"/>
        <dbReference type="ChEBI" id="CHEBI:57597"/>
        <dbReference type="ChEBI" id="CHEBI:58332"/>
        <dbReference type="ChEBI" id="CHEBI:60110"/>
        <dbReference type="ChEBI" id="CHEBI:60377"/>
        <dbReference type="EC" id="2.7.8.5"/>
    </reaction>
</comment>
<evidence type="ECO:0000313" key="14">
    <source>
        <dbReference type="Proteomes" id="UP001461498"/>
    </source>
</evidence>
<keyword evidence="14" id="KW-1185">Reference proteome</keyword>
<feature type="domain" description="PLD phosphodiesterase" evidence="12">
    <location>
        <begin position="152"/>
        <end position="178"/>
    </location>
</feature>
<comment type="similarity">
    <text evidence="3 11">Belongs to the CDP-alcohol phosphatidyltransferase class-II family.</text>
</comment>
<evidence type="ECO:0000259" key="12">
    <source>
        <dbReference type="PROSITE" id="PS50035"/>
    </source>
</evidence>
<keyword evidence="6" id="KW-0677">Repeat</keyword>
<dbReference type="CDD" id="cd09135">
    <property type="entry name" value="PLDc_PGS1_euk_1"/>
    <property type="match status" value="1"/>
</dbReference>
<dbReference type="CDD" id="cd09137">
    <property type="entry name" value="PLDc_PGS1_euk_2"/>
    <property type="match status" value="1"/>
</dbReference>
<dbReference type="GO" id="GO:0008444">
    <property type="term" value="F:CDP-diacylglycerol-glycerol-3-phosphate 3-phosphatidyltransferase activity"/>
    <property type="evidence" value="ECO:0007669"/>
    <property type="project" value="UniProtKB-EC"/>
</dbReference>
<evidence type="ECO:0000256" key="2">
    <source>
        <dbReference type="ARBA" id="ARBA00005042"/>
    </source>
</evidence>
<keyword evidence="5 11" id="KW-0808">Transferase</keyword>
<keyword evidence="11" id="KW-0067">ATP-binding</keyword>